<dbReference type="SUPFAM" id="SSF109854">
    <property type="entry name" value="DinB/YfiT-like putative metalloenzymes"/>
    <property type="match status" value="1"/>
</dbReference>
<dbReference type="Gene3D" id="1.20.120.450">
    <property type="entry name" value="dinb family like domain"/>
    <property type="match status" value="1"/>
</dbReference>
<evidence type="ECO:0000259" key="1">
    <source>
        <dbReference type="Pfam" id="PF12867"/>
    </source>
</evidence>
<name>A0ABX3ZKI8_9BACL</name>
<evidence type="ECO:0000313" key="3">
    <source>
        <dbReference type="Proteomes" id="UP000196594"/>
    </source>
</evidence>
<organism evidence="2 3">
    <name type="scientific">Solibacillus kalamii</name>
    <dbReference type="NCBI Taxonomy" id="1748298"/>
    <lineage>
        <taxon>Bacteria</taxon>
        <taxon>Bacillati</taxon>
        <taxon>Bacillota</taxon>
        <taxon>Bacilli</taxon>
        <taxon>Bacillales</taxon>
        <taxon>Caryophanaceae</taxon>
        <taxon>Solibacillus</taxon>
    </lineage>
</organism>
<dbReference type="Pfam" id="PF12867">
    <property type="entry name" value="DinB_2"/>
    <property type="match status" value="1"/>
</dbReference>
<dbReference type="Proteomes" id="UP000196594">
    <property type="component" value="Unassembled WGS sequence"/>
</dbReference>
<dbReference type="InterPro" id="IPR034660">
    <property type="entry name" value="DinB/YfiT-like"/>
</dbReference>
<gene>
    <name evidence="2" type="ORF">CBM15_06430</name>
</gene>
<comment type="caution">
    <text evidence="2">The sequence shown here is derived from an EMBL/GenBank/DDBJ whole genome shotgun (WGS) entry which is preliminary data.</text>
</comment>
<dbReference type="InterPro" id="IPR024775">
    <property type="entry name" value="DinB-like"/>
</dbReference>
<evidence type="ECO:0000313" key="2">
    <source>
        <dbReference type="EMBL" id="OUZ40149.1"/>
    </source>
</evidence>
<dbReference type="EMBL" id="NHNT01000002">
    <property type="protein sequence ID" value="OUZ40149.1"/>
    <property type="molecule type" value="Genomic_DNA"/>
</dbReference>
<keyword evidence="3" id="KW-1185">Reference proteome</keyword>
<feature type="domain" description="DinB-like" evidence="1">
    <location>
        <begin position="33"/>
        <end position="161"/>
    </location>
</feature>
<accession>A0ABX3ZKI8</accession>
<sequence>MCSVPNKNFEVVHLLKEKSEILAHHQNFITFIHSLKSFDENLLRKPIEDGKWSVIEIVGHFCPWDEFVLQHRIPYLLKCKRLPKGPSVEDLNKHSSLLARTEAVENTLEKCIQIREELLSQLKQIPEDDWLIKIQINQSNLTFYEYLKGLKEHDIHHINQIKI</sequence>
<protein>
    <recommendedName>
        <fullName evidence="1">DinB-like domain-containing protein</fullName>
    </recommendedName>
</protein>
<proteinExistence type="predicted"/>
<reference evidence="2 3" key="1">
    <citation type="journal article" date="2017" name="Int. J. Syst. Evol. Microbiol.">
        <title>Solibacillus kalamii sp. nov., isolated from a high-efficiency particulate arrestance filter system used in the International Space Station.</title>
        <authorList>
            <person name="Checinska Sielaff A."/>
            <person name="Kumar R.M."/>
            <person name="Pal D."/>
            <person name="Mayilraj S."/>
            <person name="Venkateswaran K."/>
        </authorList>
    </citation>
    <scope>NUCLEOTIDE SEQUENCE [LARGE SCALE GENOMIC DNA]</scope>
    <source>
        <strain evidence="2 3">ISSFR-015</strain>
    </source>
</reference>